<proteinExistence type="predicted"/>
<dbReference type="EMBL" id="JX258654">
    <property type="protein sequence ID" value="AFR24535.1"/>
    <property type="molecule type" value="Genomic_DNA"/>
</dbReference>
<dbReference type="EMBL" id="JX258656">
    <property type="protein sequence ID" value="AFR24637.1"/>
    <property type="molecule type" value="Genomic_DNA"/>
</dbReference>
<geneLocation type="plasmid" evidence="2">
    <name>pSH696_34</name>
</geneLocation>
<feature type="region of interest" description="Disordered" evidence="1">
    <location>
        <begin position="1"/>
        <end position="27"/>
    </location>
</feature>
<sequence length="53" mass="6338">MSQRSPESLSAASFDTTMRKTMRNEKNRLKRDTARFKRYSQNTRCLEEILIKI</sequence>
<evidence type="ECO:0000313" key="2">
    <source>
        <dbReference type="EMBL" id="AFR24535.1"/>
    </source>
</evidence>
<evidence type="ECO:0000256" key="1">
    <source>
        <dbReference type="SAM" id="MobiDB-lite"/>
    </source>
</evidence>
<reference evidence="2" key="1">
    <citation type="journal article" date="2013" name="PLoS ONE">
        <title>Impact of Plasmids, Including Those EncodingVirB4/D4 Type IV Secretion Systems, on Salmonella enterica serovar Heidelberg Virulence in Macrophages and Epithelial Cells.</title>
        <authorList>
            <person name="Gokulan K."/>
            <person name="Khare S."/>
            <person name="Rooney A.W."/>
            <person name="Han J."/>
            <person name="Lynne A.M."/>
            <person name="Foley S.L."/>
        </authorList>
    </citation>
    <scope>NUCLEOTIDE SEQUENCE</scope>
    <source>
        <plasmid evidence="3">pSH163_34</plasmid>
        <plasmid evidence="2">pSH696_34</plasmid>
    </source>
</reference>
<protein>
    <submittedName>
        <fullName evidence="2">Uncharacterized protein</fullName>
    </submittedName>
</protein>
<dbReference type="AlphaFoldDB" id="J7LQC4"/>
<keyword evidence="2" id="KW-0614">Plasmid</keyword>
<accession>J7LQC4</accession>
<evidence type="ECO:0000313" key="3">
    <source>
        <dbReference type="EMBL" id="AFR24637.1"/>
    </source>
</evidence>
<name>J7LQC4_SALET</name>
<organism evidence="2">
    <name type="scientific">Salmonella enterica subsp. enterica serovar Heidelberg</name>
    <dbReference type="NCBI Taxonomy" id="611"/>
    <lineage>
        <taxon>Bacteria</taxon>
        <taxon>Pseudomonadati</taxon>
        <taxon>Pseudomonadota</taxon>
        <taxon>Gammaproteobacteria</taxon>
        <taxon>Enterobacterales</taxon>
        <taxon>Enterobacteriaceae</taxon>
        <taxon>Salmonella</taxon>
    </lineage>
</organism>
<feature type="compositionally biased region" description="Polar residues" evidence="1">
    <location>
        <begin position="1"/>
        <end position="16"/>
    </location>
</feature>
<gene>
    <name evidence="3" type="ORF">pSH163_34_17</name>
    <name evidence="2" type="ORF">pSH696_34_17</name>
</gene>
<geneLocation type="plasmid" evidence="3">
    <name>pSH163_34</name>
</geneLocation>